<organism evidence="1 2">
    <name type="scientific">Armillaria luteobubalina</name>
    <dbReference type="NCBI Taxonomy" id="153913"/>
    <lineage>
        <taxon>Eukaryota</taxon>
        <taxon>Fungi</taxon>
        <taxon>Dikarya</taxon>
        <taxon>Basidiomycota</taxon>
        <taxon>Agaricomycotina</taxon>
        <taxon>Agaricomycetes</taxon>
        <taxon>Agaricomycetidae</taxon>
        <taxon>Agaricales</taxon>
        <taxon>Marasmiineae</taxon>
        <taxon>Physalacriaceae</taxon>
        <taxon>Armillaria</taxon>
    </lineage>
</organism>
<evidence type="ECO:0000313" key="1">
    <source>
        <dbReference type="EMBL" id="KAK0502644.1"/>
    </source>
</evidence>
<sequence>MADFDSQQALRILNSLAYYALVSDKRVGQSSPSLTILAMNSMPAGTRVFFWDTRGQIVRGVVQSTSVGADGTLMVVINSDGGRTITLPAAGVTASPN</sequence>
<reference evidence="1" key="1">
    <citation type="submission" date="2023-06" db="EMBL/GenBank/DDBJ databases">
        <authorList>
            <consortium name="Lawrence Berkeley National Laboratory"/>
            <person name="Ahrendt S."/>
            <person name="Sahu N."/>
            <person name="Indic B."/>
            <person name="Wong-Bajracharya J."/>
            <person name="Merenyi Z."/>
            <person name="Ke H.-M."/>
            <person name="Monk M."/>
            <person name="Kocsube S."/>
            <person name="Drula E."/>
            <person name="Lipzen A."/>
            <person name="Balint B."/>
            <person name="Henrissat B."/>
            <person name="Andreopoulos B."/>
            <person name="Martin F.M."/>
            <person name="Harder C.B."/>
            <person name="Rigling D."/>
            <person name="Ford K.L."/>
            <person name="Foster G.D."/>
            <person name="Pangilinan J."/>
            <person name="Papanicolaou A."/>
            <person name="Barry K."/>
            <person name="LaButti K."/>
            <person name="Viragh M."/>
            <person name="Koriabine M."/>
            <person name="Yan M."/>
            <person name="Riley R."/>
            <person name="Champramary S."/>
            <person name="Plett K.L."/>
            <person name="Tsai I.J."/>
            <person name="Slot J."/>
            <person name="Sipos G."/>
            <person name="Plett J."/>
            <person name="Nagy L.G."/>
            <person name="Grigoriev I.V."/>
        </authorList>
    </citation>
    <scope>NUCLEOTIDE SEQUENCE</scope>
    <source>
        <strain evidence="1">HWK02</strain>
    </source>
</reference>
<keyword evidence="2" id="KW-1185">Reference proteome</keyword>
<proteinExistence type="predicted"/>
<dbReference type="EMBL" id="JAUEPU010000004">
    <property type="protein sequence ID" value="KAK0502644.1"/>
    <property type="molecule type" value="Genomic_DNA"/>
</dbReference>
<protein>
    <submittedName>
        <fullName evidence="1">Uncharacterized protein</fullName>
    </submittedName>
</protein>
<dbReference type="AlphaFoldDB" id="A0AA39QI01"/>
<name>A0AA39QI01_9AGAR</name>
<gene>
    <name evidence="1" type="ORF">EDD18DRAFT_1345465</name>
</gene>
<evidence type="ECO:0000313" key="2">
    <source>
        <dbReference type="Proteomes" id="UP001175228"/>
    </source>
</evidence>
<dbReference type="Proteomes" id="UP001175228">
    <property type="component" value="Unassembled WGS sequence"/>
</dbReference>
<comment type="caution">
    <text evidence="1">The sequence shown here is derived from an EMBL/GenBank/DDBJ whole genome shotgun (WGS) entry which is preliminary data.</text>
</comment>
<accession>A0AA39QI01</accession>